<feature type="chain" id="PRO_5046300540" description="Protein kinase domain-containing protein" evidence="9">
    <location>
        <begin position="22"/>
        <end position="607"/>
    </location>
</feature>
<gene>
    <name evidence="11" type="ORF">JRO89_XS05G0256400</name>
</gene>
<dbReference type="InterPro" id="IPR025287">
    <property type="entry name" value="WAK_GUB"/>
</dbReference>
<dbReference type="EMBL" id="JAFEMO010000005">
    <property type="protein sequence ID" value="KAH7571124.1"/>
    <property type="molecule type" value="Genomic_DNA"/>
</dbReference>
<dbReference type="Proteomes" id="UP000827721">
    <property type="component" value="Unassembled WGS sequence"/>
</dbReference>
<accession>A0ABQ8I3V4</accession>
<keyword evidence="5" id="KW-0067">ATP-binding</keyword>
<evidence type="ECO:0000256" key="3">
    <source>
        <dbReference type="ARBA" id="ARBA00022729"/>
    </source>
</evidence>
<proteinExistence type="predicted"/>
<dbReference type="Pfam" id="PF07714">
    <property type="entry name" value="PK_Tyr_Ser-Thr"/>
    <property type="match status" value="1"/>
</dbReference>
<evidence type="ECO:0000259" key="10">
    <source>
        <dbReference type="PROSITE" id="PS50011"/>
    </source>
</evidence>
<sequence>MALASYLVFFLVSHQLLLSLSEQDPNPRCPPFSCGGRNIGFPFSNHTHPECGLFVVDNCNERFFPKIQLVKNESSFHVIDISQDNRLWLQDNPSKDRCYNFSCKLFRNLKLPSFPFISFDIPINKTLFRCPRTLDGVPKNYSLFCNDSTHSYIYRNESNYSLFQDKHRKYNSIRSPLPQCLPIQLQTTRTQRHVVFNNLYTGCFFLQVNVTKECYECHWKQGQCKSDSRGNFYCSNAKTGVKGDRKLPLKLGLVEVTISILWFSFKAIRGYNSSFWSLDLEGGSVYLGIPIFSYYELAEATNNFNHEKELEDGGFGTVYHGKLRDGREVAVKCLYEHNYRRVEQFINEIEILTRLRHKNLVLLYGCTSRHSQGLLLVYEFIPKGTVADHLHGDRANPCLLTWPIHFGLSRLFPNNVTHVSTAPQGTPGYVDPEYHQCYQLTDKSDVYSFGVILIELISSMPAVDISRHRYEINLANLAINKIQKGAVNELVDPCLGFHSNEKVKWMATAVAELAFLCLQQNKDMRPTMDVVLEELQRIKSGECKPENLKEEDDNDKEELKSMQQQPSPLPPHCEESALLNNIKSPPSPISVTENWVSSNNTTPNVSN</sequence>
<feature type="compositionally biased region" description="Polar residues" evidence="8">
    <location>
        <begin position="578"/>
        <end position="593"/>
    </location>
</feature>
<evidence type="ECO:0000313" key="12">
    <source>
        <dbReference type="Proteomes" id="UP000827721"/>
    </source>
</evidence>
<keyword evidence="7" id="KW-0472">Membrane</keyword>
<feature type="signal peptide" evidence="9">
    <location>
        <begin position="1"/>
        <end position="21"/>
    </location>
</feature>
<keyword evidence="3 9" id="KW-0732">Signal</keyword>
<dbReference type="Gene3D" id="3.30.200.20">
    <property type="entry name" value="Phosphorylase Kinase, domain 1"/>
    <property type="match status" value="1"/>
</dbReference>
<dbReference type="InterPro" id="IPR011009">
    <property type="entry name" value="Kinase-like_dom_sf"/>
</dbReference>
<feature type="region of interest" description="Disordered" evidence="8">
    <location>
        <begin position="545"/>
        <end position="607"/>
    </location>
</feature>
<feature type="domain" description="Protein kinase" evidence="10">
    <location>
        <begin position="304"/>
        <end position="538"/>
    </location>
</feature>
<keyword evidence="6" id="KW-1133">Transmembrane helix</keyword>
<evidence type="ECO:0000256" key="4">
    <source>
        <dbReference type="ARBA" id="ARBA00022741"/>
    </source>
</evidence>
<dbReference type="Pfam" id="PF00069">
    <property type="entry name" value="Pkinase"/>
    <property type="match status" value="1"/>
</dbReference>
<evidence type="ECO:0000256" key="8">
    <source>
        <dbReference type="SAM" id="MobiDB-lite"/>
    </source>
</evidence>
<keyword evidence="4" id="KW-0547">Nucleotide-binding</keyword>
<evidence type="ECO:0000256" key="6">
    <source>
        <dbReference type="ARBA" id="ARBA00022989"/>
    </source>
</evidence>
<evidence type="ECO:0000256" key="7">
    <source>
        <dbReference type="ARBA" id="ARBA00023136"/>
    </source>
</evidence>
<comment type="subcellular location">
    <subcellularLocation>
        <location evidence="1">Membrane</location>
        <topology evidence="1">Single-pass membrane protein</topology>
    </subcellularLocation>
</comment>
<evidence type="ECO:0000256" key="5">
    <source>
        <dbReference type="ARBA" id="ARBA00022840"/>
    </source>
</evidence>
<dbReference type="InterPro" id="IPR001245">
    <property type="entry name" value="Ser-Thr/Tyr_kinase_cat_dom"/>
</dbReference>
<protein>
    <recommendedName>
        <fullName evidence="10">Protein kinase domain-containing protein</fullName>
    </recommendedName>
</protein>
<reference evidence="11 12" key="1">
    <citation type="submission" date="2021-02" db="EMBL/GenBank/DDBJ databases">
        <title>Plant Genome Project.</title>
        <authorList>
            <person name="Zhang R.-G."/>
        </authorList>
    </citation>
    <scope>NUCLEOTIDE SEQUENCE [LARGE SCALE GENOMIC DNA]</scope>
    <source>
        <tissue evidence="11">Leaves</tissue>
    </source>
</reference>
<evidence type="ECO:0000256" key="1">
    <source>
        <dbReference type="ARBA" id="ARBA00004167"/>
    </source>
</evidence>
<keyword evidence="12" id="KW-1185">Reference proteome</keyword>
<dbReference type="Gene3D" id="1.10.510.10">
    <property type="entry name" value="Transferase(Phosphotransferase) domain 1"/>
    <property type="match status" value="1"/>
</dbReference>
<evidence type="ECO:0000256" key="2">
    <source>
        <dbReference type="ARBA" id="ARBA00022692"/>
    </source>
</evidence>
<evidence type="ECO:0000256" key="9">
    <source>
        <dbReference type="SAM" id="SignalP"/>
    </source>
</evidence>
<feature type="compositionally biased region" description="Low complexity" evidence="8">
    <location>
        <begin position="594"/>
        <end position="607"/>
    </location>
</feature>
<comment type="caution">
    <text evidence="11">The sequence shown here is derived from an EMBL/GenBank/DDBJ whole genome shotgun (WGS) entry which is preliminary data.</text>
</comment>
<dbReference type="Pfam" id="PF13947">
    <property type="entry name" value="GUB_WAK_bind"/>
    <property type="match status" value="1"/>
</dbReference>
<keyword evidence="2" id="KW-0812">Transmembrane</keyword>
<evidence type="ECO:0000313" key="11">
    <source>
        <dbReference type="EMBL" id="KAH7571124.1"/>
    </source>
</evidence>
<dbReference type="SUPFAM" id="SSF56112">
    <property type="entry name" value="Protein kinase-like (PK-like)"/>
    <property type="match status" value="1"/>
</dbReference>
<dbReference type="PANTHER" id="PTHR46008">
    <property type="entry name" value="LEAF RUST 10 DISEASE-RESISTANCE LOCUS RECEPTOR-LIKE PROTEIN KINASE-LIKE 1.4"/>
    <property type="match status" value="1"/>
</dbReference>
<dbReference type="InterPro" id="IPR000719">
    <property type="entry name" value="Prot_kinase_dom"/>
</dbReference>
<dbReference type="PROSITE" id="PS50011">
    <property type="entry name" value="PROTEIN_KINASE_DOM"/>
    <property type="match status" value="1"/>
</dbReference>
<organism evidence="11 12">
    <name type="scientific">Xanthoceras sorbifolium</name>
    <dbReference type="NCBI Taxonomy" id="99658"/>
    <lineage>
        <taxon>Eukaryota</taxon>
        <taxon>Viridiplantae</taxon>
        <taxon>Streptophyta</taxon>
        <taxon>Embryophyta</taxon>
        <taxon>Tracheophyta</taxon>
        <taxon>Spermatophyta</taxon>
        <taxon>Magnoliopsida</taxon>
        <taxon>eudicotyledons</taxon>
        <taxon>Gunneridae</taxon>
        <taxon>Pentapetalae</taxon>
        <taxon>rosids</taxon>
        <taxon>malvids</taxon>
        <taxon>Sapindales</taxon>
        <taxon>Sapindaceae</taxon>
        <taxon>Xanthoceroideae</taxon>
        <taxon>Xanthoceras</taxon>
    </lineage>
</organism>
<name>A0ABQ8I3V4_9ROSI</name>
<dbReference type="PANTHER" id="PTHR46008:SF2">
    <property type="entry name" value="LEAF RUST 10 DISEASE-RESISTANCE LOCUS RECEPTOR-LIKE PROTEIN KINASE-LIKE 1.4"/>
    <property type="match status" value="1"/>
</dbReference>